<dbReference type="GO" id="GO:0005634">
    <property type="term" value="C:nucleus"/>
    <property type="evidence" value="ECO:0007669"/>
    <property type="project" value="UniProtKB-SubCell"/>
</dbReference>
<keyword evidence="7" id="KW-0862">Zinc</keyword>
<evidence type="ECO:0000256" key="12">
    <source>
        <dbReference type="ARBA" id="ARBA00023315"/>
    </source>
</evidence>
<evidence type="ECO:0000256" key="15">
    <source>
        <dbReference type="SAM" id="MobiDB-lite"/>
    </source>
</evidence>
<organism evidence="17 18">
    <name type="scientific">Cercophora samala</name>
    <dbReference type="NCBI Taxonomy" id="330535"/>
    <lineage>
        <taxon>Eukaryota</taxon>
        <taxon>Fungi</taxon>
        <taxon>Dikarya</taxon>
        <taxon>Ascomycota</taxon>
        <taxon>Pezizomycotina</taxon>
        <taxon>Sordariomycetes</taxon>
        <taxon>Sordariomycetidae</taxon>
        <taxon>Sordariales</taxon>
        <taxon>Lasiosphaeriaceae</taxon>
        <taxon>Cercophora</taxon>
    </lineage>
</organism>
<evidence type="ECO:0000313" key="17">
    <source>
        <dbReference type="EMBL" id="KAK0673696.1"/>
    </source>
</evidence>
<evidence type="ECO:0000313" key="18">
    <source>
        <dbReference type="Proteomes" id="UP001174997"/>
    </source>
</evidence>
<dbReference type="GO" id="GO:0035267">
    <property type="term" value="C:NuA4 histone acetyltransferase complex"/>
    <property type="evidence" value="ECO:0007669"/>
    <property type="project" value="TreeGrafter"/>
</dbReference>
<dbReference type="Gene3D" id="3.40.630.30">
    <property type="match status" value="1"/>
</dbReference>
<keyword evidence="4" id="KW-0808">Transferase</keyword>
<dbReference type="CDD" id="cd04301">
    <property type="entry name" value="NAT_SF"/>
    <property type="match status" value="1"/>
</dbReference>
<evidence type="ECO:0000256" key="3">
    <source>
        <dbReference type="ARBA" id="ARBA00013184"/>
    </source>
</evidence>
<accession>A0AA40DE88</accession>
<comment type="subcellular location">
    <subcellularLocation>
        <location evidence="1">Nucleus</location>
    </subcellularLocation>
</comment>
<name>A0AA40DE88_9PEZI</name>
<dbReference type="SUPFAM" id="SSF55729">
    <property type="entry name" value="Acyl-CoA N-acyltransferases (Nat)"/>
    <property type="match status" value="1"/>
</dbReference>
<keyword evidence="10" id="KW-0804">Transcription</keyword>
<evidence type="ECO:0000256" key="10">
    <source>
        <dbReference type="ARBA" id="ARBA00023163"/>
    </source>
</evidence>
<comment type="similarity">
    <text evidence="2">Belongs to the MYST (SAS/MOZ) family.</text>
</comment>
<dbReference type="InterPro" id="IPR036388">
    <property type="entry name" value="WH-like_DNA-bd_sf"/>
</dbReference>
<evidence type="ECO:0000256" key="13">
    <source>
        <dbReference type="ARBA" id="ARBA00045805"/>
    </source>
</evidence>
<dbReference type="GO" id="GO:0008270">
    <property type="term" value="F:zinc ion binding"/>
    <property type="evidence" value="ECO:0007669"/>
    <property type="project" value="UniProtKB-KW"/>
</dbReference>
<feature type="active site" description="Proton donor/acceptor" evidence="14">
    <location>
        <position position="452"/>
    </location>
</feature>
<evidence type="ECO:0000256" key="14">
    <source>
        <dbReference type="PIRSR" id="PIRSR602717-51"/>
    </source>
</evidence>
<evidence type="ECO:0000259" key="16">
    <source>
        <dbReference type="PROSITE" id="PS51726"/>
    </source>
</evidence>
<dbReference type="InterPro" id="IPR016181">
    <property type="entry name" value="Acyl_CoA_acyltransferase"/>
</dbReference>
<evidence type="ECO:0000256" key="2">
    <source>
        <dbReference type="ARBA" id="ARBA00010107"/>
    </source>
</evidence>
<keyword evidence="8" id="KW-0007">Acetylation</keyword>
<comment type="function">
    <text evidence="13">Catalytic component of the NuA4 histone acetyltransferase (HAT) complex which is involved in epigenetic transcriptional activation of selected genes principally by acetylation of nucleosomal histones H4, H3, H2B, H2A and H2A variant H2A.Z. Acetylates histone H4 to form H4K5ac, H4K8ac, H4K12ac and H4K16ac, histone H3 to form H3K14ac, and histone H2A to form H2AK4ac and H2AK7ac. The NuA4 complex is involved in the DNA damage response and is required for chromosome segregation. The NuA4 complex plays a direct role in repair of DNA double-strand breaks (DSBs) through homologous recombination. Recruitment to promoters depends on H3K4me. Also acetylates non-histone proteins. In addition to protein acetyltransferase, can use different acyl-CoA substrates, such as 2-hydroxyisobutanoyl-CoA (2-hydroxyisobutyryl-CoA) or (2E)-butenoyl-CoA (crotonyl-CoA), and is able to mediate protein 2-hydroxyisobutyrylation and crotonylation, respectively.</text>
</comment>
<feature type="region of interest" description="Disordered" evidence="15">
    <location>
        <begin position="376"/>
        <end position="395"/>
    </location>
</feature>
<dbReference type="Gene3D" id="1.10.10.10">
    <property type="entry name" value="Winged helix-like DNA-binding domain superfamily/Winged helix DNA-binding domain"/>
    <property type="match status" value="1"/>
</dbReference>
<dbReference type="PANTHER" id="PTHR10615:SF219">
    <property type="entry name" value="HISTONE ACETYLTRANSFERASE KAT5"/>
    <property type="match status" value="1"/>
</dbReference>
<evidence type="ECO:0000256" key="11">
    <source>
        <dbReference type="ARBA" id="ARBA00023242"/>
    </source>
</evidence>
<dbReference type="InterPro" id="IPR040706">
    <property type="entry name" value="Zf-MYST"/>
</dbReference>
<evidence type="ECO:0000256" key="7">
    <source>
        <dbReference type="ARBA" id="ARBA00022833"/>
    </source>
</evidence>
<dbReference type="PROSITE" id="PS51726">
    <property type="entry name" value="MYST_HAT"/>
    <property type="match status" value="1"/>
</dbReference>
<dbReference type="EMBL" id="JAULSY010000005">
    <property type="protein sequence ID" value="KAK0673696.1"/>
    <property type="molecule type" value="Genomic_DNA"/>
</dbReference>
<dbReference type="Pfam" id="PF17772">
    <property type="entry name" value="zf-MYST"/>
    <property type="match status" value="1"/>
</dbReference>
<dbReference type="EC" id="2.3.1.48" evidence="3"/>
<dbReference type="AlphaFoldDB" id="A0AA40DE88"/>
<feature type="domain" description="MYST-type HAT" evidence="16">
    <location>
        <begin position="208"/>
        <end position="538"/>
    </location>
</feature>
<protein>
    <recommendedName>
        <fullName evidence="3">histone acetyltransferase</fullName>
        <ecNumber evidence="3">2.3.1.48</ecNumber>
    </recommendedName>
</protein>
<keyword evidence="18" id="KW-1185">Reference proteome</keyword>
<feature type="region of interest" description="Disordered" evidence="15">
    <location>
        <begin position="1"/>
        <end position="209"/>
    </location>
</feature>
<evidence type="ECO:0000256" key="8">
    <source>
        <dbReference type="ARBA" id="ARBA00022990"/>
    </source>
</evidence>
<sequence>MAGLVKKKRISGELDAQGPPATTSPLPAAPSRRATRQTSTAPLPIPEDPEPRRRRRRVESETEEELPVMLPLRKLRTPQGKENVPVTNGETLPKATRSTRHSGGGLEGGFAETHTPPAPPQPAPTSLPIPSVPPSRSPVAPRPVGRPPGRPSNHAPPVPPPNQSVTVGRSKPITMATSASQPSQPASKTGTTTATKTSDRKSATKSTQTDRNIDKVVLGDLCFKTWYPSYFGKEVLDNGPGILDRLYVCPSCFKYSKELVAWWEHVQICQAKNFVPGSKIYTHPKGQRTVLKASGPPPKSGRGRKSNASQKMVEEVVQDQGEWSIWEVDGEVDVLFCQNLSLFAKLFLDNKSVFFDVTGFKYFLLVYTPPAVPAPSLPTPPEHPSLSGPNNASHQPRSQIIGFFSKEKMSWDNNNLACILVFPPWQRKGLGSLLMGVSYEISRREGLLGGPEKPISELGKKGYKRFWGGEIARWILSIPPTSSSALEPGQEVMTVDVQDCSKATWIVPEDCLMVLRDMGVVEDAGVGPVVKHSTLGTPMELEALTGAPILPADEAVASKETEGISQQEEAPVHQRRVKINHQAVMEWVRKNKISLAKACDPNGFVEGYAMKKKEDDSAAAEESG</sequence>
<feature type="region of interest" description="Disordered" evidence="15">
    <location>
        <begin position="288"/>
        <end position="310"/>
    </location>
</feature>
<evidence type="ECO:0000256" key="6">
    <source>
        <dbReference type="ARBA" id="ARBA00022771"/>
    </source>
</evidence>
<evidence type="ECO:0000256" key="5">
    <source>
        <dbReference type="ARBA" id="ARBA00022723"/>
    </source>
</evidence>
<dbReference type="InterPro" id="IPR050603">
    <property type="entry name" value="MYST_HAT"/>
</dbReference>
<feature type="compositionally biased region" description="Low complexity" evidence="15">
    <location>
        <begin position="178"/>
        <end position="196"/>
    </location>
</feature>
<evidence type="ECO:0000256" key="4">
    <source>
        <dbReference type="ARBA" id="ARBA00022679"/>
    </source>
</evidence>
<comment type="caution">
    <text evidence="17">The sequence shown here is derived from an EMBL/GenBank/DDBJ whole genome shotgun (WGS) entry which is preliminary data.</text>
</comment>
<keyword evidence="5" id="KW-0479">Metal-binding</keyword>
<reference evidence="17" key="1">
    <citation type="submission" date="2023-06" db="EMBL/GenBank/DDBJ databases">
        <title>Genome-scale phylogeny and comparative genomics of the fungal order Sordariales.</title>
        <authorList>
            <consortium name="Lawrence Berkeley National Laboratory"/>
            <person name="Hensen N."/>
            <person name="Bonometti L."/>
            <person name="Westerberg I."/>
            <person name="Brannstrom I.O."/>
            <person name="Guillou S."/>
            <person name="Cros-Aarteil S."/>
            <person name="Calhoun S."/>
            <person name="Haridas S."/>
            <person name="Kuo A."/>
            <person name="Mondo S."/>
            <person name="Pangilinan J."/>
            <person name="Riley R."/>
            <person name="Labutti K."/>
            <person name="Andreopoulos B."/>
            <person name="Lipzen A."/>
            <person name="Chen C."/>
            <person name="Yanf M."/>
            <person name="Daum C."/>
            <person name="Ng V."/>
            <person name="Clum A."/>
            <person name="Steindorff A."/>
            <person name="Ohm R."/>
            <person name="Martin F."/>
            <person name="Silar P."/>
            <person name="Natvig D."/>
            <person name="Lalanne C."/>
            <person name="Gautier V."/>
            <person name="Ament-Velasquez S.L."/>
            <person name="Kruys A."/>
            <person name="Hutchinson M.I."/>
            <person name="Powell A.J."/>
            <person name="Barry K."/>
            <person name="Miller A.N."/>
            <person name="Grigoriev I.V."/>
            <person name="Debuchy R."/>
            <person name="Gladieux P."/>
            <person name="Thoren M.H."/>
            <person name="Johannesson H."/>
        </authorList>
    </citation>
    <scope>NUCLEOTIDE SEQUENCE</scope>
    <source>
        <strain evidence="17">CBS 307.81</strain>
    </source>
</reference>
<evidence type="ECO:0000256" key="9">
    <source>
        <dbReference type="ARBA" id="ARBA00023015"/>
    </source>
</evidence>
<dbReference type="Proteomes" id="UP001174997">
    <property type="component" value="Unassembled WGS sequence"/>
</dbReference>
<keyword evidence="11" id="KW-0539">Nucleus</keyword>
<dbReference type="Pfam" id="PF01853">
    <property type="entry name" value="MOZ_SAS"/>
    <property type="match status" value="1"/>
</dbReference>
<feature type="compositionally biased region" description="Pro residues" evidence="15">
    <location>
        <begin position="116"/>
        <end position="162"/>
    </location>
</feature>
<keyword evidence="12" id="KW-0012">Acyltransferase</keyword>
<dbReference type="InterPro" id="IPR002717">
    <property type="entry name" value="HAT_MYST-type"/>
</dbReference>
<dbReference type="GO" id="GO:0006355">
    <property type="term" value="P:regulation of DNA-templated transcription"/>
    <property type="evidence" value="ECO:0007669"/>
    <property type="project" value="InterPro"/>
</dbReference>
<keyword evidence="9" id="KW-0805">Transcription regulation</keyword>
<dbReference type="GO" id="GO:0046972">
    <property type="term" value="F:histone H4K16 acetyltransferase activity"/>
    <property type="evidence" value="ECO:0007669"/>
    <property type="project" value="TreeGrafter"/>
</dbReference>
<proteinExistence type="inferred from homology"/>
<keyword evidence="6" id="KW-0863">Zinc-finger</keyword>
<feature type="compositionally biased region" description="Low complexity" evidence="15">
    <location>
        <begin position="19"/>
        <end position="31"/>
    </location>
</feature>
<evidence type="ECO:0000256" key="1">
    <source>
        <dbReference type="ARBA" id="ARBA00004123"/>
    </source>
</evidence>
<gene>
    <name evidence="17" type="ORF">QBC41DRAFT_298576</name>
</gene>
<dbReference type="PANTHER" id="PTHR10615">
    <property type="entry name" value="HISTONE ACETYLTRANSFERASE"/>
    <property type="match status" value="1"/>
</dbReference>
<dbReference type="FunFam" id="3.40.630.30:FF:000067">
    <property type="entry name" value="Histone acetyltransferase"/>
    <property type="match status" value="1"/>
</dbReference>
<dbReference type="Gene3D" id="3.30.60.60">
    <property type="entry name" value="N-acetyl transferase-like"/>
    <property type="match status" value="1"/>
</dbReference>